<proteinExistence type="predicted"/>
<organism evidence="1 2">
    <name type="scientific">Vesicomyosocius okutanii subsp. Calyptogena okutanii (strain HA)</name>
    <dbReference type="NCBI Taxonomy" id="412965"/>
    <lineage>
        <taxon>Bacteria</taxon>
        <taxon>Pseudomonadati</taxon>
        <taxon>Pseudomonadota</taxon>
        <taxon>Gammaproteobacteria</taxon>
        <taxon>Candidatus Pseudothioglobaceae</taxon>
        <taxon>Candidatus Vesicomyidisocius</taxon>
    </lineage>
</organism>
<dbReference type="STRING" id="412965.COSY_0931"/>
<protein>
    <submittedName>
        <fullName evidence="1">Uncharacterized protein</fullName>
    </submittedName>
</protein>
<dbReference type="KEGG" id="vok:COSY_0931"/>
<dbReference type="Proteomes" id="UP000000247">
    <property type="component" value="Chromosome"/>
</dbReference>
<dbReference type="OrthoDB" id="7059060at2"/>
<dbReference type="HOGENOM" id="CLU_1097895_0_0_6"/>
<dbReference type="AlphaFoldDB" id="A5CVK8"/>
<reference evidence="2" key="1">
    <citation type="journal article" date="2007" name="Curr. Biol.">
        <title>Reduced genome of the thioautotrophic intracellular symbiont in a deep-sea clam, Calyptogena okutanii.</title>
        <authorList>
            <person name="Kuwahara H."/>
            <person name="Yoshida T."/>
            <person name="Takaki Y."/>
            <person name="Shimamura S."/>
            <person name="Nishi S."/>
            <person name="Harada M."/>
            <person name="Matsuyama K."/>
            <person name="Takishita K."/>
            <person name="Kawato M."/>
            <person name="Uematsu K."/>
            <person name="Fujiwara Y."/>
            <person name="Sato T."/>
            <person name="Kato C."/>
            <person name="Kitagawa M."/>
            <person name="Kato I."/>
            <person name="Maruyama T."/>
        </authorList>
    </citation>
    <scope>NUCLEOTIDE SEQUENCE [LARGE SCALE GENOMIC DNA]</scope>
    <source>
        <strain evidence="2">HA</strain>
    </source>
</reference>
<evidence type="ECO:0000313" key="1">
    <source>
        <dbReference type="EMBL" id="BAF62030.1"/>
    </source>
</evidence>
<keyword evidence="2" id="KW-1185">Reference proteome</keyword>
<gene>
    <name evidence="1" type="ordered locus">COSY_0931</name>
</gene>
<accession>A5CVK8</accession>
<evidence type="ECO:0000313" key="2">
    <source>
        <dbReference type="Proteomes" id="UP000000247"/>
    </source>
</evidence>
<dbReference type="RefSeq" id="WP_011930299.1">
    <property type="nucleotide sequence ID" value="NC_009465.1"/>
</dbReference>
<dbReference type="EMBL" id="AP009247">
    <property type="protein sequence ID" value="BAF62030.1"/>
    <property type="molecule type" value="Genomic_DNA"/>
</dbReference>
<name>A5CVK8_VESOH</name>
<dbReference type="eggNOG" id="ENOG502ZGWT">
    <property type="taxonomic scope" value="Bacteria"/>
</dbReference>
<sequence>MNKLSIQLIVLLSLLFFSNKSISESPIHLYKQYLIGTPRAYLQKSHPLEDCSAKYEKGTLCMKNHLLAGEKAEIAFRFLNDKLVSIVLIMTLTDVSKIKKIFYVLKTQFDLVLIEDGYNKLDIIQINASTFNKHEFTKIIANFENEAYQKHNIKYTFISKYEFITQSRKSRNFSDIFKNAPMRMRAAIYSIGRKDEQVIGTISFIVPGVTQSYLDQNPIVEDF</sequence>